<sequence>MKALIVIDFTRDFVTGALPVGGPAVEIEETVAAITENYCDHKHEVIMAVDLHEQNDPYHPETTLFPPHNIRDTEGRLLYGRLAQVMEDRKEHIRWMDKTRYSAFCGTDLELRLRERGITDIALIGVCTDICVLHTAVDAYNKGFHITVYEDAVASFNASGHEWALGHFRSSLGAQVVKARETILAQ</sequence>
<evidence type="ECO:0000256" key="1">
    <source>
        <dbReference type="ARBA" id="ARBA00006336"/>
    </source>
</evidence>
<dbReference type="Pfam" id="PF00857">
    <property type="entry name" value="Isochorismatase"/>
    <property type="match status" value="1"/>
</dbReference>
<proteinExistence type="inferred from homology"/>
<dbReference type="PANTHER" id="PTHR43540">
    <property type="entry name" value="PEROXYUREIDOACRYLATE/UREIDOACRYLATE AMIDOHYDROLASE-RELATED"/>
    <property type="match status" value="1"/>
</dbReference>
<dbReference type="SUPFAM" id="SSF52499">
    <property type="entry name" value="Isochorismatase-like hydrolases"/>
    <property type="match status" value="1"/>
</dbReference>
<evidence type="ECO:0000313" key="4">
    <source>
        <dbReference type="EMBL" id="MDR6722237.1"/>
    </source>
</evidence>
<reference evidence="4" key="1">
    <citation type="submission" date="2023-07" db="EMBL/GenBank/DDBJ databases">
        <title>Sorghum-associated microbial communities from plants grown in Nebraska, USA.</title>
        <authorList>
            <person name="Schachtman D."/>
        </authorList>
    </citation>
    <scope>NUCLEOTIDE SEQUENCE</scope>
    <source>
        <strain evidence="4">BE80</strain>
    </source>
</reference>
<accession>A0AAP5GY26</accession>
<dbReference type="GO" id="GO:0016787">
    <property type="term" value="F:hydrolase activity"/>
    <property type="evidence" value="ECO:0007669"/>
    <property type="project" value="UniProtKB-KW"/>
</dbReference>
<organism evidence="4 5">
    <name type="scientific">Paenibacillus amylolyticus</name>
    <dbReference type="NCBI Taxonomy" id="1451"/>
    <lineage>
        <taxon>Bacteria</taxon>
        <taxon>Bacillati</taxon>
        <taxon>Bacillota</taxon>
        <taxon>Bacilli</taxon>
        <taxon>Bacillales</taxon>
        <taxon>Paenibacillaceae</taxon>
        <taxon>Paenibacillus</taxon>
    </lineage>
</organism>
<dbReference type="EMBL" id="JAVDTR010000002">
    <property type="protein sequence ID" value="MDR6722237.1"/>
    <property type="molecule type" value="Genomic_DNA"/>
</dbReference>
<dbReference type="Proteomes" id="UP001254832">
    <property type="component" value="Unassembled WGS sequence"/>
</dbReference>
<dbReference type="AlphaFoldDB" id="A0AAP5GY26"/>
<feature type="domain" description="Isochorismatase-like" evidence="3">
    <location>
        <begin position="3"/>
        <end position="179"/>
    </location>
</feature>
<dbReference type="CDD" id="cd00431">
    <property type="entry name" value="cysteine_hydrolases"/>
    <property type="match status" value="1"/>
</dbReference>
<dbReference type="InterPro" id="IPR050272">
    <property type="entry name" value="Isochorismatase-like_hydrls"/>
</dbReference>
<keyword evidence="2" id="KW-0378">Hydrolase</keyword>
<dbReference type="InterPro" id="IPR036380">
    <property type="entry name" value="Isochorismatase-like_sf"/>
</dbReference>
<dbReference type="InterPro" id="IPR000868">
    <property type="entry name" value="Isochorismatase-like_dom"/>
</dbReference>
<evidence type="ECO:0000313" key="5">
    <source>
        <dbReference type="Proteomes" id="UP001254832"/>
    </source>
</evidence>
<name>A0AAP5GY26_PAEAM</name>
<dbReference type="Gene3D" id="3.40.50.850">
    <property type="entry name" value="Isochorismatase-like"/>
    <property type="match status" value="1"/>
</dbReference>
<dbReference type="RefSeq" id="WP_310136644.1">
    <property type="nucleotide sequence ID" value="NZ_JAVDTR010000002.1"/>
</dbReference>
<protein>
    <submittedName>
        <fullName evidence="4">Nicotinamidase-related amidase</fullName>
    </submittedName>
</protein>
<evidence type="ECO:0000259" key="3">
    <source>
        <dbReference type="Pfam" id="PF00857"/>
    </source>
</evidence>
<evidence type="ECO:0000256" key="2">
    <source>
        <dbReference type="ARBA" id="ARBA00022801"/>
    </source>
</evidence>
<comment type="similarity">
    <text evidence="1">Belongs to the isochorismatase family.</text>
</comment>
<gene>
    <name evidence="4" type="ORF">J2W91_000685</name>
</gene>
<dbReference type="PANTHER" id="PTHR43540:SF10">
    <property type="entry name" value="ISOCHORISMATASE"/>
    <property type="match status" value="1"/>
</dbReference>
<comment type="caution">
    <text evidence="4">The sequence shown here is derived from an EMBL/GenBank/DDBJ whole genome shotgun (WGS) entry which is preliminary data.</text>
</comment>